<evidence type="ECO:0000313" key="3">
    <source>
        <dbReference type="EMBL" id="GJT03536.1"/>
    </source>
</evidence>
<keyword evidence="2" id="KW-0472">Membrane</keyword>
<gene>
    <name evidence="3" type="ORF">Tco_0824705</name>
</gene>
<feature type="compositionally biased region" description="Polar residues" evidence="1">
    <location>
        <begin position="1"/>
        <end position="10"/>
    </location>
</feature>
<dbReference type="EMBL" id="BQNB010012435">
    <property type="protein sequence ID" value="GJT03536.1"/>
    <property type="molecule type" value="Genomic_DNA"/>
</dbReference>
<sequence length="151" mass="16488">MMLPSNSSGVTAAGEDDDDDGRVRRRRRIALGIPSAIHLVGFPLASDFILFPPGGRGERLVRSMALPVHSSPPPVPSPLLPSSECLTQIQTLRIASTQTLIDVVAGIVLRICLHGSLLKRGDRRIRDVRVTELVELHEHDTQDLYALLEDA</sequence>
<keyword evidence="2" id="KW-1133">Transmembrane helix</keyword>
<organism evidence="3 4">
    <name type="scientific">Tanacetum coccineum</name>
    <dbReference type="NCBI Taxonomy" id="301880"/>
    <lineage>
        <taxon>Eukaryota</taxon>
        <taxon>Viridiplantae</taxon>
        <taxon>Streptophyta</taxon>
        <taxon>Embryophyta</taxon>
        <taxon>Tracheophyta</taxon>
        <taxon>Spermatophyta</taxon>
        <taxon>Magnoliopsida</taxon>
        <taxon>eudicotyledons</taxon>
        <taxon>Gunneridae</taxon>
        <taxon>Pentapetalae</taxon>
        <taxon>asterids</taxon>
        <taxon>campanulids</taxon>
        <taxon>Asterales</taxon>
        <taxon>Asteraceae</taxon>
        <taxon>Asteroideae</taxon>
        <taxon>Anthemideae</taxon>
        <taxon>Anthemidinae</taxon>
        <taxon>Tanacetum</taxon>
    </lineage>
</organism>
<proteinExistence type="predicted"/>
<evidence type="ECO:0000256" key="1">
    <source>
        <dbReference type="SAM" id="MobiDB-lite"/>
    </source>
</evidence>
<evidence type="ECO:0000313" key="4">
    <source>
        <dbReference type="Proteomes" id="UP001151760"/>
    </source>
</evidence>
<accession>A0ABQ5AML2</accession>
<evidence type="ECO:0000256" key="2">
    <source>
        <dbReference type="SAM" id="Phobius"/>
    </source>
</evidence>
<comment type="caution">
    <text evidence="3">The sequence shown here is derived from an EMBL/GenBank/DDBJ whole genome shotgun (WGS) entry which is preliminary data.</text>
</comment>
<keyword evidence="2" id="KW-0812">Transmembrane</keyword>
<protein>
    <submittedName>
        <fullName evidence="3">Uncharacterized protein</fullName>
    </submittedName>
</protein>
<dbReference type="Proteomes" id="UP001151760">
    <property type="component" value="Unassembled WGS sequence"/>
</dbReference>
<reference evidence="3" key="1">
    <citation type="journal article" date="2022" name="Int. J. Mol. Sci.">
        <title>Draft Genome of Tanacetum Coccineum: Genomic Comparison of Closely Related Tanacetum-Family Plants.</title>
        <authorList>
            <person name="Yamashiro T."/>
            <person name="Shiraishi A."/>
            <person name="Nakayama K."/>
            <person name="Satake H."/>
        </authorList>
    </citation>
    <scope>NUCLEOTIDE SEQUENCE</scope>
</reference>
<name>A0ABQ5AML2_9ASTR</name>
<feature type="region of interest" description="Disordered" evidence="1">
    <location>
        <begin position="1"/>
        <end position="21"/>
    </location>
</feature>
<reference evidence="3" key="2">
    <citation type="submission" date="2022-01" db="EMBL/GenBank/DDBJ databases">
        <authorList>
            <person name="Yamashiro T."/>
            <person name="Shiraishi A."/>
            <person name="Satake H."/>
            <person name="Nakayama K."/>
        </authorList>
    </citation>
    <scope>NUCLEOTIDE SEQUENCE</scope>
</reference>
<feature type="transmembrane region" description="Helical" evidence="2">
    <location>
        <begin position="29"/>
        <end position="51"/>
    </location>
</feature>
<keyword evidence="4" id="KW-1185">Reference proteome</keyword>